<dbReference type="Pfam" id="PF01408">
    <property type="entry name" value="GFO_IDH_MocA"/>
    <property type="match status" value="1"/>
</dbReference>
<evidence type="ECO:0000259" key="2">
    <source>
        <dbReference type="Pfam" id="PF22725"/>
    </source>
</evidence>
<dbReference type="InterPro" id="IPR000683">
    <property type="entry name" value="Gfo/Idh/MocA-like_OxRdtase_N"/>
</dbReference>
<dbReference type="EMBL" id="DWUU01000040">
    <property type="protein sequence ID" value="HJD42658.1"/>
    <property type="molecule type" value="Genomic_DNA"/>
</dbReference>
<dbReference type="SUPFAM" id="SSF55347">
    <property type="entry name" value="Glyceraldehyde-3-phosphate dehydrogenase-like, C-terminal domain"/>
    <property type="match status" value="1"/>
</dbReference>
<dbReference type="SUPFAM" id="SSF51735">
    <property type="entry name" value="NAD(P)-binding Rossmann-fold domains"/>
    <property type="match status" value="1"/>
</dbReference>
<name>A0A9D2RCU6_9FIRM</name>
<feature type="domain" description="Gfo/Idh/MocA-like oxidoreductase N-terminal" evidence="1">
    <location>
        <begin position="5"/>
        <end position="120"/>
    </location>
</feature>
<evidence type="ECO:0000313" key="3">
    <source>
        <dbReference type="EMBL" id="HJD42658.1"/>
    </source>
</evidence>
<comment type="caution">
    <text evidence="3">The sequence shown here is derived from an EMBL/GenBank/DDBJ whole genome shotgun (WGS) entry which is preliminary data.</text>
</comment>
<accession>A0A9D2RCU6</accession>
<dbReference type="AlphaFoldDB" id="A0A9D2RCU6"/>
<gene>
    <name evidence="3" type="ORF">H9910_06580</name>
</gene>
<dbReference type="InterPro" id="IPR052515">
    <property type="entry name" value="Gfo/Idh/MocA_Oxidoreductase"/>
</dbReference>
<dbReference type="Gene3D" id="3.40.50.720">
    <property type="entry name" value="NAD(P)-binding Rossmann-like Domain"/>
    <property type="match status" value="1"/>
</dbReference>
<reference evidence="3" key="2">
    <citation type="submission" date="2021-04" db="EMBL/GenBank/DDBJ databases">
        <authorList>
            <person name="Gilroy R."/>
        </authorList>
    </citation>
    <scope>NUCLEOTIDE SEQUENCE</scope>
    <source>
        <strain evidence="3">ChiBcec15-3976</strain>
    </source>
</reference>
<dbReference type="Gene3D" id="3.30.360.10">
    <property type="entry name" value="Dihydrodipicolinate Reductase, domain 2"/>
    <property type="match status" value="1"/>
</dbReference>
<sequence length="341" mass="38043">MSTAKLAVIGLNFGKKHAAYIAEGNVRGTLAAVADLDPKYEELAQKLGTVFYTDYKKMLEEIRPDGVIIAVPPKLHTPFAIECMKNGADVMVEKPIALTSEEADQMIRASAQYGKQILVGQHHRFDPSVRKAKERLESGELGKVIGFHVYGTLPKPEWYFAQDYKKLRSAGGGTVANNGIHDADRIRYIFGDVESVYAMKGNRCRGFEVEDTAAVAIRCKNGVVGTYYISDCSHPLSEYSDCYFAEKGSIRLCSSSFYAQKSFHTYQEGSLGEGFDYWQREHIIKTEKIQLQDNHGKEVEHFCDVILDGAEPVTTAEEGKKSMEFMNAIIESMDTGKVIYL</sequence>
<reference evidence="3" key="1">
    <citation type="journal article" date="2021" name="PeerJ">
        <title>Extensive microbial diversity within the chicken gut microbiome revealed by metagenomics and culture.</title>
        <authorList>
            <person name="Gilroy R."/>
            <person name="Ravi A."/>
            <person name="Getino M."/>
            <person name="Pursley I."/>
            <person name="Horton D.L."/>
            <person name="Alikhan N.F."/>
            <person name="Baker D."/>
            <person name="Gharbi K."/>
            <person name="Hall N."/>
            <person name="Watson M."/>
            <person name="Adriaenssens E.M."/>
            <person name="Foster-Nyarko E."/>
            <person name="Jarju S."/>
            <person name="Secka A."/>
            <person name="Antonio M."/>
            <person name="Oren A."/>
            <person name="Chaudhuri R.R."/>
            <person name="La Ragione R."/>
            <person name="Hildebrand F."/>
            <person name="Pallen M.J."/>
        </authorList>
    </citation>
    <scope>NUCLEOTIDE SEQUENCE</scope>
    <source>
        <strain evidence="3">ChiBcec15-3976</strain>
    </source>
</reference>
<dbReference type="GO" id="GO:0000166">
    <property type="term" value="F:nucleotide binding"/>
    <property type="evidence" value="ECO:0007669"/>
    <property type="project" value="InterPro"/>
</dbReference>
<feature type="domain" description="GFO/IDH/MocA-like oxidoreductase" evidence="2">
    <location>
        <begin position="129"/>
        <end position="235"/>
    </location>
</feature>
<evidence type="ECO:0000259" key="1">
    <source>
        <dbReference type="Pfam" id="PF01408"/>
    </source>
</evidence>
<organism evidence="3 4">
    <name type="scientific">Candidatus Mediterraneibacter quadrami</name>
    <dbReference type="NCBI Taxonomy" id="2838684"/>
    <lineage>
        <taxon>Bacteria</taxon>
        <taxon>Bacillati</taxon>
        <taxon>Bacillota</taxon>
        <taxon>Clostridia</taxon>
        <taxon>Lachnospirales</taxon>
        <taxon>Lachnospiraceae</taxon>
        <taxon>Mediterraneibacter</taxon>
    </lineage>
</organism>
<evidence type="ECO:0000313" key="4">
    <source>
        <dbReference type="Proteomes" id="UP000823909"/>
    </source>
</evidence>
<dbReference type="PANTHER" id="PTHR43249:SF1">
    <property type="entry name" value="D-GLUCOSIDE 3-DEHYDROGENASE"/>
    <property type="match status" value="1"/>
</dbReference>
<dbReference type="InterPro" id="IPR036291">
    <property type="entry name" value="NAD(P)-bd_dom_sf"/>
</dbReference>
<dbReference type="Proteomes" id="UP000823909">
    <property type="component" value="Unassembled WGS sequence"/>
</dbReference>
<dbReference type="Pfam" id="PF22725">
    <property type="entry name" value="GFO_IDH_MocA_C3"/>
    <property type="match status" value="1"/>
</dbReference>
<proteinExistence type="predicted"/>
<dbReference type="InterPro" id="IPR055170">
    <property type="entry name" value="GFO_IDH_MocA-like_dom"/>
</dbReference>
<dbReference type="PANTHER" id="PTHR43249">
    <property type="entry name" value="UDP-N-ACETYL-2-AMINO-2-DEOXY-D-GLUCURONATE OXIDASE"/>
    <property type="match status" value="1"/>
</dbReference>
<protein>
    <submittedName>
        <fullName evidence="3">Gfo/Idh/MocA family oxidoreductase</fullName>
    </submittedName>
</protein>